<dbReference type="EMBL" id="JAYMGO010000005">
    <property type="protein sequence ID" value="KAL1274583.1"/>
    <property type="molecule type" value="Genomic_DNA"/>
</dbReference>
<evidence type="ECO:0000313" key="2">
    <source>
        <dbReference type="Proteomes" id="UP001558613"/>
    </source>
</evidence>
<gene>
    <name evidence="1" type="ORF">QQF64_027397</name>
</gene>
<keyword evidence="2" id="KW-1185">Reference proteome</keyword>
<dbReference type="Proteomes" id="UP001558613">
    <property type="component" value="Unassembled WGS sequence"/>
</dbReference>
<evidence type="ECO:0000313" key="1">
    <source>
        <dbReference type="EMBL" id="KAL1274583.1"/>
    </source>
</evidence>
<organism evidence="1 2">
    <name type="scientific">Cirrhinus molitorella</name>
    <name type="common">mud carp</name>
    <dbReference type="NCBI Taxonomy" id="172907"/>
    <lineage>
        <taxon>Eukaryota</taxon>
        <taxon>Metazoa</taxon>
        <taxon>Chordata</taxon>
        <taxon>Craniata</taxon>
        <taxon>Vertebrata</taxon>
        <taxon>Euteleostomi</taxon>
        <taxon>Actinopterygii</taxon>
        <taxon>Neopterygii</taxon>
        <taxon>Teleostei</taxon>
        <taxon>Ostariophysi</taxon>
        <taxon>Cypriniformes</taxon>
        <taxon>Cyprinidae</taxon>
        <taxon>Labeoninae</taxon>
        <taxon>Labeonini</taxon>
        <taxon>Cirrhinus</taxon>
    </lineage>
</organism>
<proteinExistence type="predicted"/>
<accession>A0ABR3NCV7</accession>
<comment type="caution">
    <text evidence="1">The sequence shown here is derived from an EMBL/GenBank/DDBJ whole genome shotgun (WGS) entry which is preliminary data.</text>
</comment>
<sequence>MNVGLHLKKENKKGEVKVVWSRDITLTDYTTENRRPSLSTDEQRVSFLRTKKVELIQRKLSQERLSKFAS</sequence>
<name>A0ABR3NCV7_9TELE</name>
<protein>
    <submittedName>
        <fullName evidence="1">Uncharacterized protein</fullName>
    </submittedName>
</protein>
<reference evidence="1 2" key="1">
    <citation type="submission" date="2023-09" db="EMBL/GenBank/DDBJ databases">
        <authorList>
            <person name="Wang M."/>
        </authorList>
    </citation>
    <scope>NUCLEOTIDE SEQUENCE [LARGE SCALE GENOMIC DNA]</scope>
    <source>
        <strain evidence="1">GT-2023</strain>
        <tissue evidence="1">Liver</tissue>
    </source>
</reference>